<proteinExistence type="inferred from homology"/>
<dbReference type="Gene3D" id="1.20.120.430">
    <property type="entry name" value="tRNA modification GTPase MnmE domain 2"/>
    <property type="match status" value="1"/>
</dbReference>
<keyword evidence="7" id="KW-0460">Magnesium</keyword>
<keyword evidence="7" id="KW-0479">Metal-binding</keyword>
<dbReference type="NCBIfam" id="TIGR00231">
    <property type="entry name" value="small_GTP"/>
    <property type="match status" value="1"/>
</dbReference>
<name>A0A3R8RS07_9SPHN</name>
<sequence>MPSADTIFALSSGAPPAAIAIMRISGPSAFDILQDLAGRTPSPRRASVCTLRSPVTQEMLDQALVLVFPGPDTATGEDLVELHLHGGRAVVRAVENAIASFPGARRAEAGEFTRRAFTNGRMDLNEAEGLADLLAAETEWQRRAATKMFGGAFSAAIEAYRQDVLRLSALTEAELDFSDEGDVESQNNILITDGCAELQQKIVQLLASPPAEKLKDGLRIVLAGPPNSGKSTLLNALVGREAAIVSDIAGTTRDMIEVPVSVEGVALLFTDTAGLRDDSADVIERIGIDRSHAAMQQADILLWLGPEGEGPIHPNLIEISAKNDLKESLSKSADAIFVSAQTGAGVSELLHIVAARAKTLLPPPDQFAINARQRVFLDDAATALVACGESEDWLIIAENLRQVRLALDALTGRAHTEDLLDTVFGKFCVGK</sequence>
<dbReference type="InterPro" id="IPR027368">
    <property type="entry name" value="MnmE_dom2"/>
</dbReference>
<dbReference type="InterPro" id="IPR031168">
    <property type="entry name" value="G_TrmE"/>
</dbReference>
<comment type="caution">
    <text evidence="9">The sequence shown here is derived from an EMBL/GenBank/DDBJ whole genome shotgun (WGS) entry which is preliminary data.</text>
</comment>
<dbReference type="OrthoDB" id="9805918at2"/>
<dbReference type="FunFam" id="3.30.1360.120:FF:000007">
    <property type="entry name" value="tRNA modification GTPase GTPBP3, mitochondrial"/>
    <property type="match status" value="1"/>
</dbReference>
<dbReference type="SUPFAM" id="SSF103025">
    <property type="entry name" value="Folate-binding domain"/>
    <property type="match status" value="1"/>
</dbReference>
<dbReference type="Proteomes" id="UP000268553">
    <property type="component" value="Unassembled WGS sequence"/>
</dbReference>
<dbReference type="GO" id="GO:0030488">
    <property type="term" value="P:tRNA methylation"/>
    <property type="evidence" value="ECO:0007669"/>
    <property type="project" value="TreeGrafter"/>
</dbReference>
<dbReference type="EMBL" id="RWJI01000002">
    <property type="protein sequence ID" value="RRQ51291.1"/>
    <property type="molecule type" value="Genomic_DNA"/>
</dbReference>
<evidence type="ECO:0000313" key="9">
    <source>
        <dbReference type="EMBL" id="RRQ51291.1"/>
    </source>
</evidence>
<comment type="cofactor">
    <cofactor evidence="7">
        <name>K(+)</name>
        <dbReference type="ChEBI" id="CHEBI:29103"/>
    </cofactor>
    <text evidence="7">Binds 1 potassium ion per subunit.</text>
</comment>
<dbReference type="Gene3D" id="3.30.1360.120">
    <property type="entry name" value="Probable tRNA modification gtpase trme, domain 1"/>
    <property type="match status" value="1"/>
</dbReference>
<evidence type="ECO:0000259" key="8">
    <source>
        <dbReference type="PROSITE" id="PS51709"/>
    </source>
</evidence>
<dbReference type="PANTHER" id="PTHR42714:SF2">
    <property type="entry name" value="TRNA MODIFICATION GTPASE GTPBP3, MITOCHONDRIAL"/>
    <property type="match status" value="1"/>
</dbReference>
<keyword evidence="10" id="KW-1185">Reference proteome</keyword>
<dbReference type="SUPFAM" id="SSF52540">
    <property type="entry name" value="P-loop containing nucleoside triphosphate hydrolases"/>
    <property type="match status" value="1"/>
</dbReference>
<evidence type="ECO:0000256" key="3">
    <source>
        <dbReference type="ARBA" id="ARBA00022741"/>
    </source>
</evidence>
<dbReference type="Pfam" id="PF01926">
    <property type="entry name" value="MMR_HSR1"/>
    <property type="match status" value="1"/>
</dbReference>
<keyword evidence="2 7" id="KW-0819">tRNA processing</keyword>
<dbReference type="Gene3D" id="3.40.50.300">
    <property type="entry name" value="P-loop containing nucleotide triphosphate hydrolases"/>
    <property type="match status" value="1"/>
</dbReference>
<keyword evidence="5 7" id="KW-0630">Potassium</keyword>
<feature type="binding site" evidence="7">
    <location>
        <begin position="227"/>
        <end position="232"/>
    </location>
    <ligand>
        <name>GTP</name>
        <dbReference type="ChEBI" id="CHEBI:37565"/>
    </ligand>
</feature>
<dbReference type="Pfam" id="PF10396">
    <property type="entry name" value="TrmE_N"/>
    <property type="match status" value="1"/>
</dbReference>
<dbReference type="PANTHER" id="PTHR42714">
    <property type="entry name" value="TRNA MODIFICATION GTPASE GTPBP3"/>
    <property type="match status" value="1"/>
</dbReference>
<dbReference type="NCBIfam" id="NF003661">
    <property type="entry name" value="PRK05291.1-3"/>
    <property type="match status" value="1"/>
</dbReference>
<dbReference type="Pfam" id="PF12631">
    <property type="entry name" value="MnmE_helical"/>
    <property type="match status" value="1"/>
</dbReference>
<protein>
    <recommendedName>
        <fullName evidence="7">tRNA modification GTPase MnmE</fullName>
        <ecNumber evidence="7">3.6.-.-</ecNumber>
    </recommendedName>
</protein>
<feature type="binding site" evidence="7">
    <location>
        <position position="246"/>
    </location>
    <ligand>
        <name>K(+)</name>
        <dbReference type="ChEBI" id="CHEBI:29103"/>
    </ligand>
</feature>
<keyword evidence="4 7" id="KW-0378">Hydrolase</keyword>
<dbReference type="InterPro" id="IPR018948">
    <property type="entry name" value="GTP-bd_TrmE_N"/>
</dbReference>
<dbReference type="CDD" id="cd14858">
    <property type="entry name" value="TrmE_N"/>
    <property type="match status" value="1"/>
</dbReference>
<evidence type="ECO:0000313" key="10">
    <source>
        <dbReference type="Proteomes" id="UP000268553"/>
    </source>
</evidence>
<keyword evidence="6 7" id="KW-0342">GTP-binding</keyword>
<keyword evidence="3 7" id="KW-0547">Nucleotide-binding</keyword>
<dbReference type="CDD" id="cd04164">
    <property type="entry name" value="trmE"/>
    <property type="match status" value="1"/>
</dbReference>
<organism evidence="9 10">
    <name type="scientific">Sphingorhabdus wooponensis</name>
    <dbReference type="NCBI Taxonomy" id="940136"/>
    <lineage>
        <taxon>Bacteria</taxon>
        <taxon>Pseudomonadati</taxon>
        <taxon>Pseudomonadota</taxon>
        <taxon>Alphaproteobacteria</taxon>
        <taxon>Sphingomonadales</taxon>
        <taxon>Sphingomonadaceae</taxon>
        <taxon>Sphingorhabdus</taxon>
    </lineage>
</organism>
<evidence type="ECO:0000256" key="4">
    <source>
        <dbReference type="ARBA" id="ARBA00022801"/>
    </source>
</evidence>
<feature type="binding site" evidence="7">
    <location>
        <begin position="271"/>
        <end position="274"/>
    </location>
    <ligand>
        <name>GTP</name>
        <dbReference type="ChEBI" id="CHEBI:37565"/>
    </ligand>
</feature>
<feature type="binding site" evidence="7">
    <location>
        <position position="23"/>
    </location>
    <ligand>
        <name>(6S)-5-formyl-5,6,7,8-tetrahydrofolate</name>
        <dbReference type="ChEBI" id="CHEBI:57457"/>
    </ligand>
</feature>
<evidence type="ECO:0000256" key="6">
    <source>
        <dbReference type="ARBA" id="ARBA00023134"/>
    </source>
</evidence>
<comment type="similarity">
    <text evidence="1 7">Belongs to the TRAFAC class TrmE-Era-EngA-EngB-Septin-like GTPase superfamily. TrmE GTPase family.</text>
</comment>
<dbReference type="SUPFAM" id="SSF116878">
    <property type="entry name" value="TrmE connector domain"/>
    <property type="match status" value="1"/>
</dbReference>
<feature type="binding site" evidence="7">
    <location>
        <position position="231"/>
    </location>
    <ligand>
        <name>Mg(2+)</name>
        <dbReference type="ChEBI" id="CHEBI:18420"/>
    </ligand>
</feature>
<dbReference type="GO" id="GO:0003924">
    <property type="term" value="F:GTPase activity"/>
    <property type="evidence" value="ECO:0007669"/>
    <property type="project" value="UniProtKB-UniRule"/>
</dbReference>
<comment type="caution">
    <text evidence="7">Lacks conserved residue(s) required for the propagation of feature annotation.</text>
</comment>
<reference evidence="9 10" key="1">
    <citation type="submission" date="2018-12" db="EMBL/GenBank/DDBJ databases">
        <authorList>
            <person name="Kim S.-J."/>
            <person name="Jung G.-Y."/>
        </authorList>
    </citation>
    <scope>NUCLEOTIDE SEQUENCE [LARGE SCALE GENOMIC DNA]</scope>
    <source>
        <strain evidence="9 10">03SU3-P</strain>
    </source>
</reference>
<dbReference type="GO" id="GO:0005525">
    <property type="term" value="F:GTP binding"/>
    <property type="evidence" value="ECO:0007669"/>
    <property type="project" value="UniProtKB-UniRule"/>
</dbReference>
<feature type="binding site" evidence="7">
    <location>
        <position position="248"/>
    </location>
    <ligand>
        <name>K(+)</name>
        <dbReference type="ChEBI" id="CHEBI:29103"/>
    </ligand>
</feature>
<evidence type="ECO:0000256" key="5">
    <source>
        <dbReference type="ARBA" id="ARBA00022958"/>
    </source>
</evidence>
<feature type="binding site" evidence="7">
    <location>
        <position position="251"/>
    </location>
    <ligand>
        <name>K(+)</name>
        <dbReference type="ChEBI" id="CHEBI:29103"/>
    </ligand>
</feature>
<dbReference type="InterPro" id="IPR004520">
    <property type="entry name" value="GTPase_MnmE"/>
</dbReference>
<dbReference type="InterPro" id="IPR027266">
    <property type="entry name" value="TrmE/GcvT-like"/>
</dbReference>
<dbReference type="InterPro" id="IPR005225">
    <property type="entry name" value="Small_GTP-bd"/>
</dbReference>
<feature type="binding site" evidence="7">
    <location>
        <position position="121"/>
    </location>
    <ligand>
        <name>(6S)-5-formyl-5,6,7,8-tetrahydrofolate</name>
        <dbReference type="ChEBI" id="CHEBI:57457"/>
    </ligand>
</feature>
<dbReference type="EC" id="3.6.-.-" evidence="7"/>
<dbReference type="AlphaFoldDB" id="A0A3R8RS07"/>
<feature type="binding site" evidence="7">
    <location>
        <position position="227"/>
    </location>
    <ligand>
        <name>K(+)</name>
        <dbReference type="ChEBI" id="CHEBI:29103"/>
    </ligand>
</feature>
<dbReference type="RefSeq" id="WP_125231266.1">
    <property type="nucleotide sequence ID" value="NZ_RWJI01000002.1"/>
</dbReference>
<dbReference type="InterPro" id="IPR025867">
    <property type="entry name" value="MnmE_helical"/>
</dbReference>
<dbReference type="GO" id="GO:0046872">
    <property type="term" value="F:metal ion binding"/>
    <property type="evidence" value="ECO:0007669"/>
    <property type="project" value="UniProtKB-KW"/>
</dbReference>
<evidence type="ECO:0000256" key="1">
    <source>
        <dbReference type="ARBA" id="ARBA00011043"/>
    </source>
</evidence>
<dbReference type="HAMAP" id="MF_00379">
    <property type="entry name" value="GTPase_MnmE"/>
    <property type="match status" value="1"/>
</dbReference>
<comment type="function">
    <text evidence="7">Exhibits a very high intrinsic GTPase hydrolysis rate. Involved in the addition of a carboxymethylaminomethyl (cmnm) group at the wobble position (U34) of certain tRNAs, forming tRNA-cmnm(5)s(2)U34.</text>
</comment>
<feature type="binding site" evidence="7">
    <location>
        <begin position="246"/>
        <end position="252"/>
    </location>
    <ligand>
        <name>GTP</name>
        <dbReference type="ChEBI" id="CHEBI:37565"/>
    </ligand>
</feature>
<gene>
    <name evidence="7 9" type="primary">mnmE</name>
    <name evidence="7" type="synonym">trmE</name>
    <name evidence="9" type="ORF">D7D48_10050</name>
</gene>
<keyword evidence="7" id="KW-0963">Cytoplasm</keyword>
<dbReference type="GO" id="GO:0002098">
    <property type="term" value="P:tRNA wobble uridine modification"/>
    <property type="evidence" value="ECO:0007669"/>
    <property type="project" value="TreeGrafter"/>
</dbReference>
<dbReference type="InterPro" id="IPR006073">
    <property type="entry name" value="GTP-bd"/>
</dbReference>
<dbReference type="GO" id="GO:0005737">
    <property type="term" value="C:cytoplasm"/>
    <property type="evidence" value="ECO:0007669"/>
    <property type="project" value="UniProtKB-SubCell"/>
</dbReference>
<comment type="subcellular location">
    <subcellularLocation>
        <location evidence="7">Cytoplasm</location>
    </subcellularLocation>
</comment>
<comment type="subunit">
    <text evidence="7">Homodimer. Heterotetramer of two MnmE and two MnmG subunits.</text>
</comment>
<dbReference type="InterPro" id="IPR027417">
    <property type="entry name" value="P-loop_NTPase"/>
</dbReference>
<feature type="domain" description="TrmE-type G" evidence="8">
    <location>
        <begin position="217"/>
        <end position="358"/>
    </location>
</feature>
<dbReference type="PROSITE" id="PS51709">
    <property type="entry name" value="G_TRME"/>
    <property type="match status" value="1"/>
</dbReference>
<accession>A0A3R8RS07</accession>
<evidence type="ECO:0000256" key="2">
    <source>
        <dbReference type="ARBA" id="ARBA00022694"/>
    </source>
</evidence>
<feature type="binding site" evidence="7">
    <location>
        <position position="252"/>
    </location>
    <ligand>
        <name>Mg(2+)</name>
        <dbReference type="ChEBI" id="CHEBI:18420"/>
    </ligand>
</feature>
<feature type="binding site" evidence="7">
    <location>
        <position position="81"/>
    </location>
    <ligand>
        <name>(6S)-5-formyl-5,6,7,8-tetrahydrofolate</name>
        <dbReference type="ChEBI" id="CHEBI:57457"/>
    </ligand>
</feature>
<feature type="binding site" evidence="7">
    <location>
        <position position="431"/>
    </location>
    <ligand>
        <name>(6S)-5-formyl-5,6,7,8-tetrahydrofolate</name>
        <dbReference type="ChEBI" id="CHEBI:57457"/>
    </ligand>
</feature>
<evidence type="ECO:0000256" key="7">
    <source>
        <dbReference type="HAMAP-Rule" id="MF_00379"/>
    </source>
</evidence>